<comment type="similarity">
    <text evidence="1">Belongs to the bacterial secretin family.</text>
</comment>
<dbReference type="PROSITE" id="PS51257">
    <property type="entry name" value="PROKAR_LIPOPROTEIN"/>
    <property type="match status" value="1"/>
</dbReference>
<dbReference type="PANTHER" id="PTHR30332:SF17">
    <property type="entry name" value="TYPE IV PILIATION SYSTEM PROTEIN DR_0774-RELATED"/>
    <property type="match status" value="1"/>
</dbReference>
<feature type="domain" description="Type II/III secretion system secretin-like" evidence="4">
    <location>
        <begin position="328"/>
        <end position="495"/>
    </location>
</feature>
<evidence type="ECO:0000256" key="2">
    <source>
        <dbReference type="SAM" id="MobiDB-lite"/>
    </source>
</evidence>
<evidence type="ECO:0000313" key="6">
    <source>
        <dbReference type="EMBL" id="PZW48409.1"/>
    </source>
</evidence>
<dbReference type="InterPro" id="IPR050810">
    <property type="entry name" value="Bact_Secretion_Sys_Channel"/>
</dbReference>
<gene>
    <name evidence="6" type="ORF">C8P66_105158</name>
</gene>
<dbReference type="InterPro" id="IPR004846">
    <property type="entry name" value="T2SS/T3SS_dom"/>
</dbReference>
<protein>
    <submittedName>
        <fullName evidence="6">Pilus assembly protein CpaC</fullName>
    </submittedName>
</protein>
<dbReference type="Proteomes" id="UP000249688">
    <property type="component" value="Unassembled WGS sequence"/>
</dbReference>
<proteinExistence type="inferred from homology"/>
<organism evidence="6 7">
    <name type="scientific">Humitalea rosea</name>
    <dbReference type="NCBI Taxonomy" id="990373"/>
    <lineage>
        <taxon>Bacteria</taxon>
        <taxon>Pseudomonadati</taxon>
        <taxon>Pseudomonadota</taxon>
        <taxon>Alphaproteobacteria</taxon>
        <taxon>Acetobacterales</taxon>
        <taxon>Roseomonadaceae</taxon>
        <taxon>Humitalea</taxon>
    </lineage>
</organism>
<name>A0A2W7KK35_9PROT</name>
<dbReference type="PANTHER" id="PTHR30332">
    <property type="entry name" value="PROBABLE GENERAL SECRETION PATHWAY PROTEIN D"/>
    <property type="match status" value="1"/>
</dbReference>
<dbReference type="InterPro" id="IPR001775">
    <property type="entry name" value="GspD/PilQ"/>
</dbReference>
<reference evidence="6 7" key="1">
    <citation type="submission" date="2018-06" db="EMBL/GenBank/DDBJ databases">
        <title>Genomic Encyclopedia of Archaeal and Bacterial Type Strains, Phase II (KMG-II): from individual species to whole genera.</title>
        <authorList>
            <person name="Goeker M."/>
        </authorList>
    </citation>
    <scope>NUCLEOTIDE SEQUENCE [LARGE SCALE GENOMIC DNA]</scope>
    <source>
        <strain evidence="6 7">DSM 24525</strain>
    </source>
</reference>
<feature type="compositionally biased region" description="Pro residues" evidence="2">
    <location>
        <begin position="33"/>
        <end position="42"/>
    </location>
</feature>
<keyword evidence="3" id="KW-0732">Signal</keyword>
<evidence type="ECO:0000256" key="1">
    <source>
        <dbReference type="RuleBase" id="RU004003"/>
    </source>
</evidence>
<comment type="caution">
    <text evidence="6">The sequence shown here is derived from an EMBL/GenBank/DDBJ whole genome shotgun (WGS) entry which is preliminary data.</text>
</comment>
<dbReference type="RefSeq" id="WP_111397277.1">
    <property type="nucleotide sequence ID" value="NZ_QKYU01000005.1"/>
</dbReference>
<dbReference type="GO" id="GO:0009306">
    <property type="term" value="P:protein secretion"/>
    <property type="evidence" value="ECO:0007669"/>
    <property type="project" value="InterPro"/>
</dbReference>
<evidence type="ECO:0000313" key="7">
    <source>
        <dbReference type="Proteomes" id="UP000249688"/>
    </source>
</evidence>
<dbReference type="AlphaFoldDB" id="A0A2W7KK35"/>
<dbReference type="Pfam" id="PF00263">
    <property type="entry name" value="Secretin"/>
    <property type="match status" value="1"/>
</dbReference>
<dbReference type="GO" id="GO:0015627">
    <property type="term" value="C:type II protein secretion system complex"/>
    <property type="evidence" value="ECO:0007669"/>
    <property type="project" value="TreeGrafter"/>
</dbReference>
<evidence type="ECO:0000259" key="5">
    <source>
        <dbReference type="Pfam" id="PF13629"/>
    </source>
</evidence>
<sequence length="545" mass="55620">MTRDVQAGLVAFVLGACLLAAAGDARAQRRGPDAPPATPMPATPVQLPQGQPPGRLVAPPLLPSAAPPAGVAVPMPAAGPAPGATPAGPSQPPISMLLETGVGRLLRLPGPAITVLAADPRVARVQPVSPTSLFLMAVAPGRTTVLATAEDGSPIAEYDITVLPVRGAAGGEQAGAPPPPNAGAIQSMIRRLVPGSEGLLVATAGRSALVLSGEVPDAASAQRAEAIARTYGGEGREVVNTLTLLSSIQVNLRVRVAEISRQVSRELGFNWQAVANNGAGLLIGLRSGLAGAAGAALTGAVSATESQIGRYGVGYSSSRFDINAVVDALASDQLITILAEPNLTAQSGEVASFLAGGEFPVPVAASSISNSITIEYKQFGVSLAFVPTVLGPNRLNLRVRPEVSELSENGAISLPLSTGVVTIPALSVRRAETTVELGSGQSFAIAGLLQRSNTLVNNGVTGLGDIPVLGALFRSDRFRRNESELVIIITPYLVRPVSNPRALGAPTDGFQPATDLDRVLYRRQTARGAAAPPLRSGLDAGFIVE</sequence>
<evidence type="ECO:0000256" key="3">
    <source>
        <dbReference type="SAM" id="SignalP"/>
    </source>
</evidence>
<dbReference type="OrthoDB" id="9775455at2"/>
<evidence type="ECO:0000259" key="4">
    <source>
        <dbReference type="Pfam" id="PF00263"/>
    </source>
</evidence>
<dbReference type="EMBL" id="QKYU01000005">
    <property type="protein sequence ID" value="PZW48409.1"/>
    <property type="molecule type" value="Genomic_DNA"/>
</dbReference>
<keyword evidence="7" id="KW-1185">Reference proteome</keyword>
<feature type="signal peptide" evidence="3">
    <location>
        <begin position="1"/>
        <end position="22"/>
    </location>
</feature>
<feature type="region of interest" description="Disordered" evidence="2">
    <location>
        <begin position="28"/>
        <end position="63"/>
    </location>
</feature>
<feature type="chain" id="PRO_5015839865" evidence="3">
    <location>
        <begin position="23"/>
        <end position="545"/>
    </location>
</feature>
<feature type="domain" description="Pilus formation protein N-terminal" evidence="5">
    <location>
        <begin position="95"/>
        <end position="162"/>
    </location>
</feature>
<dbReference type="Pfam" id="PF13629">
    <property type="entry name" value="T2SS-T3SS_pil_N"/>
    <property type="match status" value="1"/>
</dbReference>
<dbReference type="InterPro" id="IPR032789">
    <property type="entry name" value="T2SS-T3SS_pil_N"/>
</dbReference>
<accession>A0A2W7KK35</accession>
<dbReference type="PRINTS" id="PR00811">
    <property type="entry name" value="BCTERIALGSPD"/>
</dbReference>